<dbReference type="PANTHER" id="PTHR21415:SF1">
    <property type="entry name" value="U7 SNRNA-ASSOCIATED SM-LIKE PROTEIN LSM11"/>
    <property type="match status" value="1"/>
</dbReference>
<dbReference type="eggNOG" id="ENOG502QS1B">
    <property type="taxonomic scope" value="Eukaryota"/>
</dbReference>
<evidence type="ECO:0000313" key="2">
    <source>
        <dbReference type="EMBL" id="KDR22881.1"/>
    </source>
</evidence>
<dbReference type="GO" id="GO:0005683">
    <property type="term" value="C:U7 snRNP"/>
    <property type="evidence" value="ECO:0007669"/>
    <property type="project" value="TreeGrafter"/>
</dbReference>
<dbReference type="OMA" id="CTERTHH"/>
<dbReference type="STRING" id="136037.A0A067RG79"/>
<dbReference type="FunCoup" id="A0A067RG79">
    <property type="interactions" value="209"/>
</dbReference>
<dbReference type="GO" id="GO:0006398">
    <property type="term" value="P:mRNA 3'-end processing by stem-loop binding and cleavage"/>
    <property type="evidence" value="ECO:0007669"/>
    <property type="project" value="TreeGrafter"/>
</dbReference>
<dbReference type="InterPro" id="IPR039267">
    <property type="entry name" value="Lsm11"/>
</dbReference>
<proteinExistence type="predicted"/>
<dbReference type="EMBL" id="KK852482">
    <property type="protein sequence ID" value="KDR22881.1"/>
    <property type="molecule type" value="Genomic_DNA"/>
</dbReference>
<feature type="compositionally biased region" description="Basic and acidic residues" evidence="1">
    <location>
        <begin position="52"/>
        <end position="66"/>
    </location>
</feature>
<protein>
    <submittedName>
        <fullName evidence="2">Uncharacterized protein</fullName>
    </submittedName>
</protein>
<dbReference type="PANTHER" id="PTHR21415">
    <property type="entry name" value="U7 SNRNA-ASSOCIATED SM-LIKE PROTEIN LSM11"/>
    <property type="match status" value="1"/>
</dbReference>
<dbReference type="GO" id="GO:0071209">
    <property type="term" value="F:U7 snRNA binding"/>
    <property type="evidence" value="ECO:0007669"/>
    <property type="project" value="InterPro"/>
</dbReference>
<feature type="region of interest" description="Disordered" evidence="1">
    <location>
        <begin position="37"/>
        <end position="93"/>
    </location>
</feature>
<evidence type="ECO:0000313" key="3">
    <source>
        <dbReference type="Proteomes" id="UP000027135"/>
    </source>
</evidence>
<reference evidence="2 3" key="1">
    <citation type="journal article" date="2014" name="Nat. Commun.">
        <title>Molecular traces of alternative social organization in a termite genome.</title>
        <authorList>
            <person name="Terrapon N."/>
            <person name="Li C."/>
            <person name="Robertson H.M."/>
            <person name="Ji L."/>
            <person name="Meng X."/>
            <person name="Booth W."/>
            <person name="Chen Z."/>
            <person name="Childers C.P."/>
            <person name="Glastad K.M."/>
            <person name="Gokhale K."/>
            <person name="Gowin J."/>
            <person name="Gronenberg W."/>
            <person name="Hermansen R.A."/>
            <person name="Hu H."/>
            <person name="Hunt B.G."/>
            <person name="Huylmans A.K."/>
            <person name="Khalil S.M."/>
            <person name="Mitchell R.D."/>
            <person name="Munoz-Torres M.C."/>
            <person name="Mustard J.A."/>
            <person name="Pan H."/>
            <person name="Reese J.T."/>
            <person name="Scharf M.E."/>
            <person name="Sun F."/>
            <person name="Vogel H."/>
            <person name="Xiao J."/>
            <person name="Yang W."/>
            <person name="Yang Z."/>
            <person name="Yang Z."/>
            <person name="Zhou J."/>
            <person name="Zhu J."/>
            <person name="Brent C.S."/>
            <person name="Elsik C.G."/>
            <person name="Goodisman M.A."/>
            <person name="Liberles D.A."/>
            <person name="Roe R.M."/>
            <person name="Vargo E.L."/>
            <person name="Vilcinskas A."/>
            <person name="Wang J."/>
            <person name="Bornberg-Bauer E."/>
            <person name="Korb J."/>
            <person name="Zhang G."/>
            <person name="Liebig J."/>
        </authorList>
    </citation>
    <scope>NUCLEOTIDE SEQUENCE [LARGE SCALE GENOMIC DNA]</scope>
    <source>
        <tissue evidence="2">Whole organism</tissue>
    </source>
</reference>
<sequence>MGDKSEEEEESLDFTSPKFDPLKALYSKNVRLPIPNAPVLDNIHKYRSSLNPREKKRSEKVDKDNEPGPSSEEQPERRFLPHQVPIPNVRPHRDTRNVLSRMKNMTGPLSVLWECMERRVRIKVCELRLGVYRQATLPALANSWSPWFRLATLFGLWLVKPSTFTEHEPEPKQSGLTLRVPIEECACVMRGLSCTERTHH</sequence>
<dbReference type="InParanoid" id="A0A067RG79"/>
<dbReference type="AlphaFoldDB" id="A0A067RG79"/>
<dbReference type="Proteomes" id="UP000027135">
    <property type="component" value="Unassembled WGS sequence"/>
</dbReference>
<organism evidence="2 3">
    <name type="scientific">Zootermopsis nevadensis</name>
    <name type="common">Dampwood termite</name>
    <dbReference type="NCBI Taxonomy" id="136037"/>
    <lineage>
        <taxon>Eukaryota</taxon>
        <taxon>Metazoa</taxon>
        <taxon>Ecdysozoa</taxon>
        <taxon>Arthropoda</taxon>
        <taxon>Hexapoda</taxon>
        <taxon>Insecta</taxon>
        <taxon>Pterygota</taxon>
        <taxon>Neoptera</taxon>
        <taxon>Polyneoptera</taxon>
        <taxon>Dictyoptera</taxon>
        <taxon>Blattodea</taxon>
        <taxon>Blattoidea</taxon>
        <taxon>Termitoidae</taxon>
        <taxon>Termopsidae</taxon>
        <taxon>Zootermopsis</taxon>
    </lineage>
</organism>
<name>A0A067RG79_ZOONE</name>
<evidence type="ECO:0000256" key="1">
    <source>
        <dbReference type="SAM" id="MobiDB-lite"/>
    </source>
</evidence>
<keyword evidence="3" id="KW-1185">Reference proteome</keyword>
<accession>A0A067RG79</accession>
<gene>
    <name evidence="2" type="ORF">L798_14734</name>
</gene>